<dbReference type="AlphaFoldDB" id="A0A1V4IQV0"/>
<dbReference type="InterPro" id="IPR039561">
    <property type="entry name" value="Peptidase_M15C"/>
</dbReference>
<evidence type="ECO:0000313" key="2">
    <source>
        <dbReference type="EMBL" id="OPJ62401.1"/>
    </source>
</evidence>
<reference evidence="2 3" key="1">
    <citation type="submission" date="2017-03" db="EMBL/GenBank/DDBJ databases">
        <title>Genome sequence of Clostridium oryzae DSM 28571.</title>
        <authorList>
            <person name="Poehlein A."/>
            <person name="Daniel R."/>
        </authorList>
    </citation>
    <scope>NUCLEOTIDE SEQUENCE [LARGE SCALE GENOMIC DNA]</scope>
    <source>
        <strain evidence="2 3">DSM 28571</strain>
    </source>
</reference>
<dbReference type="Pfam" id="PF13539">
    <property type="entry name" value="Peptidase_M15_4"/>
    <property type="match status" value="1"/>
</dbReference>
<name>A0A1V4IQV0_9CLOT</name>
<evidence type="ECO:0000313" key="3">
    <source>
        <dbReference type="Proteomes" id="UP000190080"/>
    </source>
</evidence>
<evidence type="ECO:0000259" key="1">
    <source>
        <dbReference type="Pfam" id="PF13539"/>
    </source>
</evidence>
<dbReference type="Gene3D" id="3.30.1380.10">
    <property type="match status" value="1"/>
</dbReference>
<comment type="caution">
    <text evidence="2">The sequence shown here is derived from an EMBL/GenBank/DDBJ whole genome shotgun (WGS) entry which is preliminary data.</text>
</comment>
<feature type="domain" description="Peptidase M15C" evidence="1">
    <location>
        <begin position="194"/>
        <end position="261"/>
    </location>
</feature>
<organism evidence="2 3">
    <name type="scientific">Clostridium oryzae</name>
    <dbReference type="NCBI Taxonomy" id="1450648"/>
    <lineage>
        <taxon>Bacteria</taxon>
        <taxon>Bacillati</taxon>
        <taxon>Bacillota</taxon>
        <taxon>Clostridia</taxon>
        <taxon>Eubacteriales</taxon>
        <taxon>Clostridiaceae</taxon>
        <taxon>Clostridium</taxon>
    </lineage>
</organism>
<dbReference type="Proteomes" id="UP000190080">
    <property type="component" value="Unassembled WGS sequence"/>
</dbReference>
<proteinExistence type="predicted"/>
<dbReference type="EMBL" id="MZGV01000015">
    <property type="protein sequence ID" value="OPJ62401.1"/>
    <property type="molecule type" value="Genomic_DNA"/>
</dbReference>
<dbReference type="InterPro" id="IPR009045">
    <property type="entry name" value="Zn_M74/Hedgehog-like"/>
</dbReference>
<protein>
    <recommendedName>
        <fullName evidence="1">Peptidase M15C domain-containing protein</fullName>
    </recommendedName>
</protein>
<dbReference type="STRING" id="1450648.CLORY_17700"/>
<dbReference type="RefSeq" id="WP_079423398.1">
    <property type="nucleotide sequence ID" value="NZ_MZGV01000015.1"/>
</dbReference>
<dbReference type="GO" id="GO:0008233">
    <property type="term" value="F:peptidase activity"/>
    <property type="evidence" value="ECO:0007669"/>
    <property type="project" value="InterPro"/>
</dbReference>
<keyword evidence="3" id="KW-1185">Reference proteome</keyword>
<accession>A0A1V4IQV0</accession>
<gene>
    <name evidence="2" type="ORF">CLORY_17700</name>
</gene>
<dbReference type="OrthoDB" id="9799970at2"/>
<sequence length="304" mass="35674">MKRRILLFFLFFVVLVSVEQNTVFALVNEDDDSGYKRIKQDLLCMYMGYHDYIEGFEKSGDKIFIKFRSGNKVIYDDKIEKGFQQMLVNADVEDSLKQLYPLQPVTKLSEQDFDPGRMRPYAFLSEIYGRNRSELSKNIVNVATRYKNYSFNRNNGAADALKNTMNELTSFSNGSFNRFLFPGCGTYNYRVISGTGRLSPHAFGIAIDINSDRRDYWKWCTREQGEKRILEYPKDMVNIFEKNYFIWGGKWGHFDTLHFEYRPEIIIKARYFTNTHNSEKWYGKLDVKNPVVEKGISLINAAFE</sequence>
<dbReference type="SUPFAM" id="SSF55166">
    <property type="entry name" value="Hedgehog/DD-peptidase"/>
    <property type="match status" value="1"/>
</dbReference>